<feature type="non-terminal residue" evidence="1">
    <location>
        <position position="1"/>
    </location>
</feature>
<keyword evidence="2" id="KW-1185">Reference proteome</keyword>
<gene>
    <name evidence="1" type="ORF">SARC_11573</name>
</gene>
<dbReference type="AlphaFoldDB" id="A0A0L0FGK4"/>
<dbReference type="Proteomes" id="UP000054560">
    <property type="component" value="Unassembled WGS sequence"/>
</dbReference>
<dbReference type="GeneID" id="25912077"/>
<proteinExistence type="predicted"/>
<dbReference type="EMBL" id="KQ243360">
    <property type="protein sequence ID" value="KNC75912.1"/>
    <property type="molecule type" value="Genomic_DNA"/>
</dbReference>
<sequence length="83" mass="9614">AFTEPGKYYQRKQTMFNIVTTCKVLETFHESDLHPFYGSDGNYKLVELTRNDLGMSENEAEDLSSFLHLFYGKPSQTIDKALR</sequence>
<accession>A0A0L0FGK4</accession>
<dbReference type="RefSeq" id="XP_014149814.1">
    <property type="nucleotide sequence ID" value="XM_014294339.1"/>
</dbReference>
<evidence type="ECO:0000313" key="2">
    <source>
        <dbReference type="Proteomes" id="UP000054560"/>
    </source>
</evidence>
<organism evidence="1 2">
    <name type="scientific">Sphaeroforma arctica JP610</name>
    <dbReference type="NCBI Taxonomy" id="667725"/>
    <lineage>
        <taxon>Eukaryota</taxon>
        <taxon>Ichthyosporea</taxon>
        <taxon>Ichthyophonida</taxon>
        <taxon>Sphaeroforma</taxon>
    </lineage>
</organism>
<evidence type="ECO:0000313" key="1">
    <source>
        <dbReference type="EMBL" id="KNC75912.1"/>
    </source>
</evidence>
<protein>
    <submittedName>
        <fullName evidence="1">Uncharacterized protein</fullName>
    </submittedName>
</protein>
<name>A0A0L0FGK4_9EUKA</name>
<reference evidence="1 2" key="1">
    <citation type="submission" date="2011-02" db="EMBL/GenBank/DDBJ databases">
        <title>The Genome Sequence of Sphaeroforma arctica JP610.</title>
        <authorList>
            <consortium name="The Broad Institute Genome Sequencing Platform"/>
            <person name="Russ C."/>
            <person name="Cuomo C."/>
            <person name="Young S.K."/>
            <person name="Zeng Q."/>
            <person name="Gargeya S."/>
            <person name="Alvarado L."/>
            <person name="Berlin A."/>
            <person name="Chapman S.B."/>
            <person name="Chen Z."/>
            <person name="Freedman E."/>
            <person name="Gellesch M."/>
            <person name="Goldberg J."/>
            <person name="Griggs A."/>
            <person name="Gujja S."/>
            <person name="Heilman E."/>
            <person name="Heiman D."/>
            <person name="Howarth C."/>
            <person name="Mehta T."/>
            <person name="Neiman D."/>
            <person name="Pearson M."/>
            <person name="Roberts A."/>
            <person name="Saif S."/>
            <person name="Shea T."/>
            <person name="Shenoy N."/>
            <person name="Sisk P."/>
            <person name="Stolte C."/>
            <person name="Sykes S."/>
            <person name="White J."/>
            <person name="Yandava C."/>
            <person name="Burger G."/>
            <person name="Gray M.W."/>
            <person name="Holland P.W.H."/>
            <person name="King N."/>
            <person name="Lang F.B.F."/>
            <person name="Roger A.J."/>
            <person name="Ruiz-Trillo I."/>
            <person name="Haas B."/>
            <person name="Nusbaum C."/>
            <person name="Birren B."/>
        </authorList>
    </citation>
    <scope>NUCLEOTIDE SEQUENCE [LARGE SCALE GENOMIC DNA]</scope>
    <source>
        <strain evidence="1 2">JP610</strain>
    </source>
</reference>